<keyword evidence="3" id="KW-1185">Reference proteome</keyword>
<evidence type="ECO:0000313" key="2">
    <source>
        <dbReference type="EMBL" id="RCN58753.1"/>
    </source>
</evidence>
<organism evidence="2 3">
    <name type="scientific">Acidiferrobacter thiooxydans</name>
    <dbReference type="NCBI Taxonomy" id="163359"/>
    <lineage>
        <taxon>Bacteria</taxon>
        <taxon>Pseudomonadati</taxon>
        <taxon>Pseudomonadota</taxon>
        <taxon>Gammaproteobacteria</taxon>
        <taxon>Acidiferrobacterales</taxon>
        <taxon>Acidiferrobacteraceae</taxon>
        <taxon>Acidiferrobacter</taxon>
    </lineage>
</organism>
<comment type="caution">
    <text evidence="2">The sequence shown here is derived from an EMBL/GenBank/DDBJ whole genome shotgun (WGS) entry which is preliminary data.</text>
</comment>
<dbReference type="PANTHER" id="PTHR34404:SF2">
    <property type="entry name" value="CONSERVED SERINE RICH PROTEIN"/>
    <property type="match status" value="1"/>
</dbReference>
<dbReference type="Pfam" id="PF09723">
    <property type="entry name" value="Zn_ribbon_8"/>
    <property type="match status" value="1"/>
</dbReference>
<dbReference type="EMBL" id="PSYR01000001">
    <property type="protein sequence ID" value="RCN58753.1"/>
    <property type="molecule type" value="Genomic_DNA"/>
</dbReference>
<feature type="domain" description="Putative regulatory protein FmdB zinc ribbon" evidence="1">
    <location>
        <begin position="1"/>
        <end position="41"/>
    </location>
</feature>
<dbReference type="NCBIfam" id="TIGR02605">
    <property type="entry name" value="CxxC_CxxC_SSSS"/>
    <property type="match status" value="1"/>
</dbReference>
<dbReference type="AlphaFoldDB" id="A0A1C2FZ81"/>
<dbReference type="InterPro" id="IPR013429">
    <property type="entry name" value="Regulatory_FmdB_Zinc_ribbon"/>
</dbReference>
<name>A0A1C2FZ81_9GAMM</name>
<accession>A0A1C2FZ81</accession>
<reference evidence="2 3" key="1">
    <citation type="submission" date="2018-02" db="EMBL/GenBank/DDBJ databases">
        <title>Insights into the biology of acidophilic members of the Acidiferrobacteraceae family derived from comparative genomic analyses.</title>
        <authorList>
            <person name="Issotta F."/>
            <person name="Thyssen C."/>
            <person name="Mena C."/>
            <person name="Moya A."/>
            <person name="Bellenberg S."/>
            <person name="Sproer C."/>
            <person name="Covarrubias P.C."/>
            <person name="Sand W."/>
            <person name="Quatrini R."/>
            <person name="Vera M."/>
        </authorList>
    </citation>
    <scope>NUCLEOTIDE SEQUENCE [LARGE SCALE GENOMIC DNA]</scope>
    <source>
        <strain evidence="3">m-1</strain>
    </source>
</reference>
<gene>
    <name evidence="2" type="ORF">C4900_03025</name>
</gene>
<sequence>MPIYEYVCDACGQHAEIMQKIGEVATECPACHKPALKKRISAPGFQLKGSGWYATDFRDKGKPKGDDKAKDEAAAPAAACAGGGCGCH</sequence>
<dbReference type="PANTHER" id="PTHR34404">
    <property type="entry name" value="REGULATORY PROTEIN, FMDB FAMILY"/>
    <property type="match status" value="1"/>
</dbReference>
<dbReference type="SMART" id="SM00834">
    <property type="entry name" value="CxxC_CXXC_SSSS"/>
    <property type="match status" value="1"/>
</dbReference>
<dbReference type="RefSeq" id="WP_065971559.1">
    <property type="nucleotide sequence ID" value="NZ_CP080624.1"/>
</dbReference>
<proteinExistence type="predicted"/>
<dbReference type="STRING" id="163359.A9R16_01490"/>
<evidence type="ECO:0000259" key="1">
    <source>
        <dbReference type="SMART" id="SM00834"/>
    </source>
</evidence>
<dbReference type="Proteomes" id="UP000253250">
    <property type="component" value="Unassembled WGS sequence"/>
</dbReference>
<protein>
    <submittedName>
        <fullName evidence="2">FmdB family transcriptional regulator</fullName>
    </submittedName>
</protein>
<dbReference type="OrthoDB" id="9813321at2"/>
<evidence type="ECO:0000313" key="3">
    <source>
        <dbReference type="Proteomes" id="UP000253250"/>
    </source>
</evidence>